<feature type="region of interest" description="Disordered" evidence="1">
    <location>
        <begin position="53"/>
        <end position="83"/>
    </location>
</feature>
<dbReference type="Proteomes" id="UP001228049">
    <property type="component" value="Unassembled WGS sequence"/>
</dbReference>
<dbReference type="AlphaFoldDB" id="A0AAD9ETT7"/>
<dbReference type="EMBL" id="JASDAP010000027">
    <property type="protein sequence ID" value="KAK1877327.1"/>
    <property type="molecule type" value="Genomic_DNA"/>
</dbReference>
<feature type="region of interest" description="Disordered" evidence="1">
    <location>
        <begin position="1"/>
        <end position="34"/>
    </location>
</feature>
<protein>
    <submittedName>
        <fullName evidence="2">Trigger factor</fullName>
    </submittedName>
</protein>
<gene>
    <name evidence="2" type="ORF">KUDE01_002642</name>
</gene>
<evidence type="ECO:0000256" key="1">
    <source>
        <dbReference type="SAM" id="MobiDB-lite"/>
    </source>
</evidence>
<evidence type="ECO:0000313" key="3">
    <source>
        <dbReference type="Proteomes" id="UP001228049"/>
    </source>
</evidence>
<reference evidence="2" key="1">
    <citation type="submission" date="2023-04" db="EMBL/GenBank/DDBJ databases">
        <title>Chromosome-level genome of Chaenocephalus aceratus.</title>
        <authorList>
            <person name="Park H."/>
        </authorList>
    </citation>
    <scope>NUCLEOTIDE SEQUENCE</scope>
    <source>
        <strain evidence="2">DE</strain>
        <tissue evidence="2">Muscle</tissue>
    </source>
</reference>
<name>A0AAD9ETT7_DISEL</name>
<feature type="compositionally biased region" description="Basic and acidic residues" evidence="1">
    <location>
        <begin position="1"/>
        <end position="28"/>
    </location>
</feature>
<proteinExistence type="predicted"/>
<organism evidence="2 3">
    <name type="scientific">Dissostichus eleginoides</name>
    <name type="common">Patagonian toothfish</name>
    <name type="synonym">Dissostichus amissus</name>
    <dbReference type="NCBI Taxonomy" id="100907"/>
    <lineage>
        <taxon>Eukaryota</taxon>
        <taxon>Metazoa</taxon>
        <taxon>Chordata</taxon>
        <taxon>Craniata</taxon>
        <taxon>Vertebrata</taxon>
        <taxon>Euteleostomi</taxon>
        <taxon>Actinopterygii</taxon>
        <taxon>Neopterygii</taxon>
        <taxon>Teleostei</taxon>
        <taxon>Neoteleostei</taxon>
        <taxon>Acanthomorphata</taxon>
        <taxon>Eupercaria</taxon>
        <taxon>Perciformes</taxon>
        <taxon>Notothenioidei</taxon>
        <taxon>Nototheniidae</taxon>
        <taxon>Dissostichus</taxon>
    </lineage>
</organism>
<keyword evidence="3" id="KW-1185">Reference proteome</keyword>
<accession>A0AAD9ETT7</accession>
<evidence type="ECO:0000313" key="2">
    <source>
        <dbReference type="EMBL" id="KAK1877327.1"/>
    </source>
</evidence>
<sequence>MMEGERVGIRQGSEGKVKILRNEKEKNGSQKRNAAEITVKAREWRRKNVRWTSTPTSLPLANANGSDLRDRWSGPPGEEGQLW</sequence>
<feature type="compositionally biased region" description="Polar residues" evidence="1">
    <location>
        <begin position="53"/>
        <end position="65"/>
    </location>
</feature>
<comment type="caution">
    <text evidence="2">The sequence shown here is derived from an EMBL/GenBank/DDBJ whole genome shotgun (WGS) entry which is preliminary data.</text>
</comment>